<keyword evidence="10 13" id="KW-1133">Transmembrane helix</keyword>
<gene>
    <name evidence="16" type="ORF">ACHAWO_007262</name>
</gene>
<keyword evidence="8" id="KW-0378">Hydrolase</keyword>
<feature type="coiled-coil region" evidence="12">
    <location>
        <begin position="76"/>
        <end position="113"/>
    </location>
</feature>
<dbReference type="GO" id="GO:0008233">
    <property type="term" value="F:peptidase activity"/>
    <property type="evidence" value="ECO:0007669"/>
    <property type="project" value="UniProtKB-KW"/>
</dbReference>
<evidence type="ECO:0000256" key="1">
    <source>
        <dbReference type="ARBA" id="ARBA00004141"/>
    </source>
</evidence>
<evidence type="ECO:0000256" key="9">
    <source>
        <dbReference type="ARBA" id="ARBA00022946"/>
    </source>
</evidence>
<dbReference type="GO" id="GO:0016020">
    <property type="term" value="C:membrane"/>
    <property type="evidence" value="ECO:0007669"/>
    <property type="project" value="UniProtKB-SubCell"/>
</dbReference>
<keyword evidence="14" id="KW-0732">Signal</keyword>
<evidence type="ECO:0000256" key="14">
    <source>
        <dbReference type="SAM" id="SignalP"/>
    </source>
</evidence>
<keyword evidence="7 13" id="KW-0812">Transmembrane</keyword>
<evidence type="ECO:0000313" key="17">
    <source>
        <dbReference type="Proteomes" id="UP001530400"/>
    </source>
</evidence>
<dbReference type="InterPro" id="IPR008915">
    <property type="entry name" value="Peptidase_M50"/>
</dbReference>
<evidence type="ECO:0000256" key="11">
    <source>
        <dbReference type="ARBA" id="ARBA00023136"/>
    </source>
</evidence>
<keyword evidence="9" id="KW-0809">Transit peptide</keyword>
<keyword evidence="5" id="KW-0934">Plastid</keyword>
<feature type="transmembrane region" description="Helical" evidence="13">
    <location>
        <begin position="673"/>
        <end position="699"/>
    </location>
</feature>
<keyword evidence="17" id="KW-1185">Reference proteome</keyword>
<dbReference type="AlphaFoldDB" id="A0ABD3P627"/>
<evidence type="ECO:0000256" key="6">
    <source>
        <dbReference type="ARBA" id="ARBA00022670"/>
    </source>
</evidence>
<keyword evidence="12" id="KW-0175">Coiled coil</keyword>
<feature type="transmembrane region" description="Helical" evidence="13">
    <location>
        <begin position="744"/>
        <end position="764"/>
    </location>
</feature>
<proteinExistence type="inferred from homology"/>
<evidence type="ECO:0000256" key="2">
    <source>
        <dbReference type="ARBA" id="ARBA00004229"/>
    </source>
</evidence>
<organism evidence="16 17">
    <name type="scientific">Cyclotella atomus</name>
    <dbReference type="NCBI Taxonomy" id="382360"/>
    <lineage>
        <taxon>Eukaryota</taxon>
        <taxon>Sar</taxon>
        <taxon>Stramenopiles</taxon>
        <taxon>Ochrophyta</taxon>
        <taxon>Bacillariophyta</taxon>
        <taxon>Coscinodiscophyceae</taxon>
        <taxon>Thalassiosirophycidae</taxon>
        <taxon>Stephanodiscales</taxon>
        <taxon>Stephanodiscaceae</taxon>
        <taxon>Cyclotella</taxon>
    </lineage>
</organism>
<evidence type="ECO:0000313" key="16">
    <source>
        <dbReference type="EMBL" id="KAL3783323.1"/>
    </source>
</evidence>
<evidence type="ECO:0000256" key="12">
    <source>
        <dbReference type="SAM" id="Coils"/>
    </source>
</evidence>
<evidence type="ECO:0000256" key="4">
    <source>
        <dbReference type="ARBA" id="ARBA00022528"/>
    </source>
</evidence>
<keyword evidence="4" id="KW-0150">Chloroplast</keyword>
<evidence type="ECO:0000259" key="15">
    <source>
        <dbReference type="Pfam" id="PF02163"/>
    </source>
</evidence>
<evidence type="ECO:0000256" key="13">
    <source>
        <dbReference type="SAM" id="Phobius"/>
    </source>
</evidence>
<dbReference type="Pfam" id="PF02163">
    <property type="entry name" value="Peptidase_M50"/>
    <property type="match status" value="1"/>
</dbReference>
<protein>
    <recommendedName>
        <fullName evidence="15">Peptidase M50 domain-containing protein</fullName>
    </recommendedName>
</protein>
<comment type="caution">
    <text evidence="16">The sequence shown here is derived from an EMBL/GenBank/DDBJ whole genome shotgun (WGS) entry which is preliminary data.</text>
</comment>
<dbReference type="EMBL" id="JALLPJ020000771">
    <property type="protein sequence ID" value="KAL3783323.1"/>
    <property type="molecule type" value="Genomic_DNA"/>
</dbReference>
<evidence type="ECO:0000256" key="5">
    <source>
        <dbReference type="ARBA" id="ARBA00022640"/>
    </source>
</evidence>
<comment type="similarity">
    <text evidence="3">Belongs to the peptidase M50B family.</text>
</comment>
<dbReference type="GO" id="GO:0009507">
    <property type="term" value="C:chloroplast"/>
    <property type="evidence" value="ECO:0007669"/>
    <property type="project" value="UniProtKB-SubCell"/>
</dbReference>
<sequence length="767" mass="83960">MTAKWALLALLAPQIHLADGKPVRIGSNLFRGAFVHSTHARTLNSQPRHRERTSLLLSSQDATIGANNGNNPEEIARQLRQRAQDLRREAMAEEQSLKKAEELKKENANREADGWIDLLLGSKRESEDFGSAEVDRSNIYPSQSNIPTAQTLALRLKEHNLISTAKLMKIVERLHDRETSMLTGPESILSKPDTRDSSGSFILGDCENNSIDRKVDENQRITGLLDRILEAVQLIDQEGSRNILAPSLRIRVTELRQSREALLKRRVDSLVNGLASDRGVATRNSNSFEDLVRTSLQGDADSKEQSNKQRHEKMMKRLIETPPWLPPSLAAFAAASPVEVEVDSWKTIKSDVLANSDLVCTSWDATDVAAVFRVRMTRNAVESDDEINNPMSKTFNNLVVKIEAHPELKQKVQLFLVDDYEWRPSFERNEETRPPPVIIAMAKEVIPEQESERGVGTKALATFSTLTTLLTTLAYALSSFALNPGFFNAVVNENDVSLVPICLPIAFGVLAVSALHEFGHYVAAQQYNVKMGRPIPLPSFQVGSFGCITPMRSFPSSRTAMFDVAMSGPGLAMLVSVFMIIAGLNLTVAATSFATFPLVPAAVLKSSFLIGSIATLVAPQSMLVPLSQPIPVHPLFMIGLAGLIMSAVNMLPIGRLDGGRASVAAFGRRAASALSFVALLVMAFYSFSGTSGVITFWGALVVMTQRQPDIPAVNEYTSINRLRSNGYICMLILGELSYANDGKVLLQVSPFSSVILALLALIPFPGQ</sequence>
<evidence type="ECO:0000256" key="8">
    <source>
        <dbReference type="ARBA" id="ARBA00022801"/>
    </source>
</evidence>
<dbReference type="GO" id="GO:0006508">
    <property type="term" value="P:proteolysis"/>
    <property type="evidence" value="ECO:0007669"/>
    <property type="project" value="UniProtKB-KW"/>
</dbReference>
<feature type="transmembrane region" description="Helical" evidence="13">
    <location>
        <begin position="571"/>
        <end position="596"/>
    </location>
</feature>
<feature type="domain" description="Peptidase M50" evidence="15">
    <location>
        <begin position="506"/>
        <end position="670"/>
    </location>
</feature>
<feature type="transmembrane region" description="Helical" evidence="13">
    <location>
        <begin position="632"/>
        <end position="652"/>
    </location>
</feature>
<reference evidence="16 17" key="1">
    <citation type="submission" date="2024-10" db="EMBL/GenBank/DDBJ databases">
        <title>Updated reference genomes for cyclostephanoid diatoms.</title>
        <authorList>
            <person name="Roberts W.R."/>
            <person name="Alverson A.J."/>
        </authorList>
    </citation>
    <scope>NUCLEOTIDE SEQUENCE [LARGE SCALE GENOMIC DNA]</scope>
    <source>
        <strain evidence="16 17">AJA010-31</strain>
    </source>
</reference>
<feature type="signal peptide" evidence="14">
    <location>
        <begin position="1"/>
        <end position="20"/>
    </location>
</feature>
<dbReference type="CDD" id="cd06160">
    <property type="entry name" value="S2P-M50_like_2"/>
    <property type="match status" value="1"/>
</dbReference>
<dbReference type="PANTHER" id="PTHR31412">
    <property type="entry name" value="ZINC METALLOPROTEASE EGY1"/>
    <property type="match status" value="1"/>
</dbReference>
<dbReference type="Proteomes" id="UP001530400">
    <property type="component" value="Unassembled WGS sequence"/>
</dbReference>
<feature type="chain" id="PRO_5044742183" description="Peptidase M50 domain-containing protein" evidence="14">
    <location>
        <begin position="21"/>
        <end position="767"/>
    </location>
</feature>
<evidence type="ECO:0000256" key="10">
    <source>
        <dbReference type="ARBA" id="ARBA00022989"/>
    </source>
</evidence>
<comment type="subcellular location">
    <subcellularLocation>
        <location evidence="1">Membrane</location>
        <topology evidence="1">Multi-pass membrane protein</topology>
    </subcellularLocation>
    <subcellularLocation>
        <location evidence="2">Plastid</location>
        <location evidence="2">Chloroplast</location>
    </subcellularLocation>
</comment>
<keyword evidence="6" id="KW-0645">Protease</keyword>
<evidence type="ECO:0000256" key="7">
    <source>
        <dbReference type="ARBA" id="ARBA00022692"/>
    </source>
</evidence>
<keyword evidence="11 13" id="KW-0472">Membrane</keyword>
<dbReference type="PANTHER" id="PTHR31412:SF0">
    <property type="entry name" value="ZINC METALLOPROTEASE EGY1, CHLOROPLASTIC-RELATED"/>
    <property type="match status" value="1"/>
</dbReference>
<name>A0ABD3P627_9STRA</name>
<accession>A0ABD3P627</accession>
<dbReference type="InterPro" id="IPR044838">
    <property type="entry name" value="EGY1-like"/>
</dbReference>
<evidence type="ECO:0000256" key="3">
    <source>
        <dbReference type="ARBA" id="ARBA00007931"/>
    </source>
</evidence>